<evidence type="ECO:0000256" key="1">
    <source>
        <dbReference type="PROSITE-ProRule" id="PRU00076"/>
    </source>
</evidence>
<evidence type="ECO:0000313" key="5">
    <source>
        <dbReference type="Proteomes" id="UP000694389"/>
    </source>
</evidence>
<keyword evidence="1" id="KW-1015">Disulfide bond</keyword>
<dbReference type="AlphaFoldDB" id="A0A8C4E781"/>
<keyword evidence="1" id="KW-0245">EGF-like domain</keyword>
<feature type="chain" id="PRO_5035783298" description="EGF-like domain-containing protein" evidence="2">
    <location>
        <begin position="23"/>
        <end position="551"/>
    </location>
</feature>
<feature type="signal peptide" evidence="2">
    <location>
        <begin position="1"/>
        <end position="22"/>
    </location>
</feature>
<dbReference type="PROSITE" id="PS00022">
    <property type="entry name" value="EGF_1"/>
    <property type="match status" value="1"/>
</dbReference>
<dbReference type="InterPro" id="IPR000742">
    <property type="entry name" value="EGF"/>
</dbReference>
<dbReference type="Ensembl" id="ENSDLAT00005015742.2">
    <property type="protein sequence ID" value="ENSDLAP00005014471.2"/>
    <property type="gene ID" value="ENSDLAG00005029716.1"/>
</dbReference>
<dbReference type="CDD" id="cd00054">
    <property type="entry name" value="EGF_CA"/>
    <property type="match status" value="1"/>
</dbReference>
<dbReference type="PROSITE" id="PS01186">
    <property type="entry name" value="EGF_2"/>
    <property type="match status" value="1"/>
</dbReference>
<feature type="domain" description="EGF-like" evidence="3">
    <location>
        <begin position="458"/>
        <end position="498"/>
    </location>
</feature>
<protein>
    <recommendedName>
        <fullName evidence="3">EGF-like domain-containing protein</fullName>
    </recommendedName>
</protein>
<keyword evidence="2" id="KW-0732">Signal</keyword>
<dbReference type="GeneTree" id="ENSGT00940000177148"/>
<accession>A0A8C4E781</accession>
<dbReference type="PANTHER" id="PTHR40472:SF6">
    <property type="entry name" value="RICIN B-TYPE LECTIN DOMAIN-CONTAINING PROTEIN"/>
    <property type="match status" value="1"/>
</dbReference>
<evidence type="ECO:0000313" key="4">
    <source>
        <dbReference type="Ensembl" id="ENSDLAP00005014471.2"/>
    </source>
</evidence>
<reference evidence="4" key="1">
    <citation type="submission" date="2025-08" db="UniProtKB">
        <authorList>
            <consortium name="Ensembl"/>
        </authorList>
    </citation>
    <scope>IDENTIFICATION</scope>
</reference>
<comment type="caution">
    <text evidence="1">Lacks conserved residue(s) required for the propagation of feature annotation.</text>
</comment>
<organism evidence="4 5">
    <name type="scientific">Dicentrarchus labrax</name>
    <name type="common">European seabass</name>
    <name type="synonym">Morone labrax</name>
    <dbReference type="NCBI Taxonomy" id="13489"/>
    <lineage>
        <taxon>Eukaryota</taxon>
        <taxon>Metazoa</taxon>
        <taxon>Chordata</taxon>
        <taxon>Craniata</taxon>
        <taxon>Vertebrata</taxon>
        <taxon>Euteleostomi</taxon>
        <taxon>Actinopterygii</taxon>
        <taxon>Neopterygii</taxon>
        <taxon>Teleostei</taxon>
        <taxon>Neoteleostei</taxon>
        <taxon>Acanthomorphata</taxon>
        <taxon>Eupercaria</taxon>
        <taxon>Moronidae</taxon>
        <taxon>Dicentrarchus</taxon>
    </lineage>
</organism>
<evidence type="ECO:0000259" key="3">
    <source>
        <dbReference type="PROSITE" id="PS50026"/>
    </source>
</evidence>
<evidence type="ECO:0000256" key="2">
    <source>
        <dbReference type="SAM" id="SignalP"/>
    </source>
</evidence>
<dbReference type="Proteomes" id="UP000694389">
    <property type="component" value="Unassembled WGS sequence"/>
</dbReference>
<dbReference type="InterPro" id="IPR039051">
    <property type="entry name" value="SE-CTX-like"/>
</dbReference>
<proteinExistence type="predicted"/>
<sequence length="551" mass="61707">MASPALLLLLLVSSSLLFSTMSVSSSSNWNQLQKTPEKLDKLKEGTKKAGKVILENIDTIRLAVTPFLSLIPVCGPLIKMIVDAALLGLSKANTNPVLGALKSEFDSLNSKLDKYHGELKWDTWASSAFHKPEKNIEVAWSRYETLVPSLVKETNEQKREKFKQEIISVCSKSQDAPETLRKYLTAQGTTLTENLGKMLADHVKCHEKDIREFTVFIAKLIYKGNTLNQLCYNLKQITSEDIVNQEAQIAYDSASVMFQIHKNCISHSMKYVITDVKGLIDNTKNRQELAKTIRSFLSEAYDRYEWMVVAFITKNSGHKRSRSLNKHVLTGFTDVPKGDVTVSVARQVKGNYTQAGKVIQAIKSCISRSVVCYKVEKTLRECQQHVNRLQVSQTYTAIHAYRKNGHDSYDAKEDEVYADPENPSAEAPYIYTGECQKSPGVKGGKFVVMIKSDEEMMTRDPCSKLNCGGPQRGTCFRMVDTFVAMCECKLPYYGKNCEQNLEDYKRALESATDEALQGNPNSAVISSNLNIIPVHPTTKRVKSKLTDSSVS</sequence>
<keyword evidence="5" id="KW-1185">Reference proteome</keyword>
<name>A0A8C4E781_DICLA</name>
<feature type="disulfide bond" evidence="1">
    <location>
        <begin position="488"/>
        <end position="497"/>
    </location>
</feature>
<dbReference type="PANTHER" id="PTHR40472">
    <property type="entry name" value="RICIN B-TYPE LECTIN DOMAIN-CONTAINING PROTEIN"/>
    <property type="match status" value="1"/>
</dbReference>
<dbReference type="PROSITE" id="PS50026">
    <property type="entry name" value="EGF_3"/>
    <property type="match status" value="1"/>
</dbReference>
<reference evidence="4" key="2">
    <citation type="submission" date="2025-09" db="UniProtKB">
        <authorList>
            <consortium name="Ensembl"/>
        </authorList>
    </citation>
    <scope>IDENTIFICATION</scope>
</reference>